<feature type="signal peptide" evidence="2">
    <location>
        <begin position="1"/>
        <end position="21"/>
    </location>
</feature>
<evidence type="ECO:0000256" key="2">
    <source>
        <dbReference type="SAM" id="SignalP"/>
    </source>
</evidence>
<dbReference type="AlphaFoldDB" id="A0A0K0EGL3"/>
<name>A0A0K0EGL3_STRER</name>
<organism evidence="5">
    <name type="scientific">Strongyloides stercoralis</name>
    <name type="common">Threadworm</name>
    <dbReference type="NCBI Taxonomy" id="6248"/>
    <lineage>
        <taxon>Eukaryota</taxon>
        <taxon>Metazoa</taxon>
        <taxon>Ecdysozoa</taxon>
        <taxon>Nematoda</taxon>
        <taxon>Chromadorea</taxon>
        <taxon>Rhabditida</taxon>
        <taxon>Tylenchina</taxon>
        <taxon>Panagrolaimomorpha</taxon>
        <taxon>Strongyloidoidea</taxon>
        <taxon>Strongyloididae</taxon>
        <taxon>Strongyloides</taxon>
    </lineage>
</organism>
<evidence type="ECO:0000256" key="1">
    <source>
        <dbReference type="ARBA" id="ARBA00023157"/>
    </source>
</evidence>
<feature type="chain" id="PRO_5005328011" evidence="2">
    <location>
        <begin position="22"/>
        <end position="151"/>
    </location>
</feature>
<dbReference type="SUPFAM" id="SSF47862">
    <property type="entry name" value="Saposin"/>
    <property type="match status" value="1"/>
</dbReference>
<protein>
    <submittedName>
        <fullName evidence="5 6">Saposin B-type domain-containing protein</fullName>
    </submittedName>
</protein>
<dbReference type="WBParaSite" id="TCONS_00016582.p1">
    <property type="protein sequence ID" value="TCONS_00016582.p1"/>
    <property type="gene ID" value="XLOC_011198"/>
</dbReference>
<proteinExistence type="predicted"/>
<dbReference type="InterPro" id="IPR008139">
    <property type="entry name" value="SaposinB_dom"/>
</dbReference>
<reference evidence="5" key="1">
    <citation type="submission" date="2015-08" db="UniProtKB">
        <authorList>
            <consortium name="WormBaseParasite"/>
        </authorList>
    </citation>
    <scope>IDENTIFICATION</scope>
</reference>
<keyword evidence="4" id="KW-1185">Reference proteome</keyword>
<keyword evidence="1" id="KW-1015">Disulfide bond</keyword>
<dbReference type="WBParaSite" id="SSTP_0000862400.1">
    <property type="protein sequence ID" value="SSTP_0000862400.1"/>
    <property type="gene ID" value="SSTP_0000862400"/>
</dbReference>
<accession>A0A0K0EGL3</accession>
<dbReference type="Gene3D" id="1.10.225.10">
    <property type="entry name" value="Saposin-like"/>
    <property type="match status" value="1"/>
</dbReference>
<evidence type="ECO:0000313" key="5">
    <source>
        <dbReference type="WBParaSite" id="SSTP_0000862400.1"/>
    </source>
</evidence>
<sequence length="151" mass="17290">MSTKINYKIILLTILIKIVFSNSNKIEIFGVNSEEGSLMLGCIICKQLLNYISIFYQIGMNKNSIKDSIQANYCNDLGLFTNICTKTLDAYYNDLWKDSINVTISSNMEKCQNIGLCPTTTQLDACSSNFELKYANNKNMFIKKKKYREEL</sequence>
<dbReference type="Proteomes" id="UP000035681">
    <property type="component" value="Unplaced"/>
</dbReference>
<keyword evidence="2" id="KW-0732">Signal</keyword>
<feature type="domain" description="Saposin B-type" evidence="3">
    <location>
        <begin position="38"/>
        <end position="121"/>
    </location>
</feature>
<dbReference type="InterPro" id="IPR011001">
    <property type="entry name" value="Saposin-like"/>
</dbReference>
<evidence type="ECO:0000313" key="4">
    <source>
        <dbReference type="Proteomes" id="UP000035681"/>
    </source>
</evidence>
<evidence type="ECO:0000259" key="3">
    <source>
        <dbReference type="PROSITE" id="PS50015"/>
    </source>
</evidence>
<evidence type="ECO:0000313" key="6">
    <source>
        <dbReference type="WBParaSite" id="TCONS_00016582.p1"/>
    </source>
</evidence>
<dbReference type="PROSITE" id="PS50015">
    <property type="entry name" value="SAP_B"/>
    <property type="match status" value="1"/>
</dbReference>